<dbReference type="AlphaFoldDB" id="A0A1X7URU2"/>
<accession>A0A1X7URU2</accession>
<reference evidence="1" key="1">
    <citation type="submission" date="2017-05" db="UniProtKB">
        <authorList>
            <consortium name="EnsemblMetazoa"/>
        </authorList>
    </citation>
    <scope>IDENTIFICATION</scope>
</reference>
<proteinExistence type="predicted"/>
<name>A0A1X7URU2_AMPQE</name>
<organism evidence="1">
    <name type="scientific">Amphimedon queenslandica</name>
    <name type="common">Sponge</name>
    <dbReference type="NCBI Taxonomy" id="400682"/>
    <lineage>
        <taxon>Eukaryota</taxon>
        <taxon>Metazoa</taxon>
        <taxon>Porifera</taxon>
        <taxon>Demospongiae</taxon>
        <taxon>Heteroscleromorpha</taxon>
        <taxon>Haplosclerida</taxon>
        <taxon>Niphatidae</taxon>
        <taxon>Amphimedon</taxon>
    </lineage>
</organism>
<evidence type="ECO:0000313" key="1">
    <source>
        <dbReference type="EnsemblMetazoa" id="Aqu2.1.30102_001"/>
    </source>
</evidence>
<sequence length="50" mass="5817">MMYHNEAKPMNLNHNRSNSATMYYVYSTNNVALKDLLIHSRLKDVGFISL</sequence>
<dbReference type="InParanoid" id="A0A1X7URU2"/>
<dbReference type="EnsemblMetazoa" id="Aqu2.1.30102_001">
    <property type="protein sequence ID" value="Aqu2.1.30102_001"/>
    <property type="gene ID" value="Aqu2.1.30102"/>
</dbReference>
<protein>
    <submittedName>
        <fullName evidence="1">Uncharacterized protein</fullName>
    </submittedName>
</protein>